<organism evidence="3 4">
    <name type="scientific">Pseudomonas moraviensis</name>
    <dbReference type="NCBI Taxonomy" id="321662"/>
    <lineage>
        <taxon>Bacteria</taxon>
        <taxon>Pseudomonadati</taxon>
        <taxon>Pseudomonadota</taxon>
        <taxon>Gammaproteobacteria</taxon>
        <taxon>Pseudomonadales</taxon>
        <taxon>Pseudomonadaceae</taxon>
        <taxon>Pseudomonas</taxon>
    </lineage>
</organism>
<comment type="similarity">
    <text evidence="1">Belongs to the RelE toxin family.</text>
</comment>
<dbReference type="Pfam" id="PF05016">
    <property type="entry name" value="ParE_toxin"/>
    <property type="match status" value="1"/>
</dbReference>
<dbReference type="EMBL" id="NRST01000001">
    <property type="protein sequence ID" value="PAW54015.1"/>
    <property type="molecule type" value="Genomic_DNA"/>
</dbReference>
<proteinExistence type="inferred from homology"/>
<name>A0A2A2PFH8_9PSED</name>
<evidence type="ECO:0000313" key="4">
    <source>
        <dbReference type="Proteomes" id="UP000217830"/>
    </source>
</evidence>
<evidence type="ECO:0000256" key="2">
    <source>
        <dbReference type="ARBA" id="ARBA00022649"/>
    </source>
</evidence>
<keyword evidence="2" id="KW-1277">Toxin-antitoxin system</keyword>
<comment type="caution">
    <text evidence="3">The sequence shown here is derived from an EMBL/GenBank/DDBJ whole genome shotgun (WGS) entry which is preliminary data.</text>
</comment>
<evidence type="ECO:0000313" key="3">
    <source>
        <dbReference type="EMBL" id="PAW54015.1"/>
    </source>
</evidence>
<dbReference type="InterPro" id="IPR051803">
    <property type="entry name" value="TA_system_RelE-like_toxin"/>
</dbReference>
<protein>
    <submittedName>
        <fullName evidence="3">Type II toxin-antitoxin system RelE/ParE family toxin</fullName>
    </submittedName>
</protein>
<gene>
    <name evidence="3" type="ORF">CKQ80_01555</name>
</gene>
<dbReference type="Proteomes" id="UP000217830">
    <property type="component" value="Unassembled WGS sequence"/>
</dbReference>
<keyword evidence="4" id="KW-1185">Reference proteome</keyword>
<dbReference type="InterPro" id="IPR007712">
    <property type="entry name" value="RelE/ParE_toxin"/>
</dbReference>
<evidence type="ECO:0000256" key="1">
    <source>
        <dbReference type="ARBA" id="ARBA00006226"/>
    </source>
</evidence>
<dbReference type="InterPro" id="IPR035093">
    <property type="entry name" value="RelE/ParE_toxin_dom_sf"/>
</dbReference>
<dbReference type="RefSeq" id="WP_045122487.1">
    <property type="nucleotide sequence ID" value="NZ_NRSS01000004.1"/>
</dbReference>
<sequence length="89" mass="10218">MRVDWRPEARTQLWQTLNYIADRNAVAASQLNAAIEAATSALPLHPYLYRFGKVAGTREIVVHPNYVVVYRVTDRIEILNLLHARQAYP</sequence>
<dbReference type="Gene3D" id="3.30.2310.20">
    <property type="entry name" value="RelE-like"/>
    <property type="match status" value="1"/>
</dbReference>
<accession>A0A2A2PFH8</accession>
<dbReference type="AlphaFoldDB" id="A0A2A2PFH8"/>
<reference evidence="3 4" key="1">
    <citation type="submission" date="2017-08" db="EMBL/GenBank/DDBJ databases">
        <title>Draft Genome Sequence of Pseudomonas moraviensis TYU6, isolated from Taxus cuspidata by using PacBio Single-Molecule Real-Time Technology.</title>
        <authorList>
            <person name="Baek K.-H."/>
            <person name="Mishra A.K."/>
        </authorList>
    </citation>
    <scope>NUCLEOTIDE SEQUENCE [LARGE SCALE GENOMIC DNA]</scope>
    <source>
        <strain evidence="3 4">TYU6</strain>
    </source>
</reference>
<dbReference type="PANTHER" id="PTHR33755">
    <property type="entry name" value="TOXIN PARE1-RELATED"/>
    <property type="match status" value="1"/>
</dbReference>